<gene>
    <name evidence="1" type="ORF">RF11_12935</name>
</gene>
<dbReference type="EMBL" id="JWZT01002439">
    <property type="protein sequence ID" value="KII69382.1"/>
    <property type="molecule type" value="Genomic_DNA"/>
</dbReference>
<proteinExistence type="predicted"/>
<comment type="caution">
    <text evidence="1">The sequence shown here is derived from an EMBL/GenBank/DDBJ whole genome shotgun (WGS) entry which is preliminary data.</text>
</comment>
<reference evidence="1 2" key="1">
    <citation type="journal article" date="2014" name="Genome Biol. Evol.">
        <title>The genome of the myxosporean Thelohanellus kitauei shows adaptations to nutrient acquisition within its fish host.</title>
        <authorList>
            <person name="Yang Y."/>
            <person name="Xiong J."/>
            <person name="Zhou Z."/>
            <person name="Huo F."/>
            <person name="Miao W."/>
            <person name="Ran C."/>
            <person name="Liu Y."/>
            <person name="Zhang J."/>
            <person name="Feng J."/>
            <person name="Wang M."/>
            <person name="Wang M."/>
            <person name="Wang L."/>
            <person name="Yao B."/>
        </authorList>
    </citation>
    <scope>NUCLEOTIDE SEQUENCE [LARGE SCALE GENOMIC DNA]</scope>
    <source>
        <strain evidence="1">Wuqing</strain>
    </source>
</reference>
<evidence type="ECO:0000313" key="1">
    <source>
        <dbReference type="EMBL" id="KII69382.1"/>
    </source>
</evidence>
<name>A0A0C2N620_THEKT</name>
<organism evidence="1 2">
    <name type="scientific">Thelohanellus kitauei</name>
    <name type="common">Myxosporean</name>
    <dbReference type="NCBI Taxonomy" id="669202"/>
    <lineage>
        <taxon>Eukaryota</taxon>
        <taxon>Metazoa</taxon>
        <taxon>Cnidaria</taxon>
        <taxon>Myxozoa</taxon>
        <taxon>Myxosporea</taxon>
        <taxon>Bivalvulida</taxon>
        <taxon>Platysporina</taxon>
        <taxon>Myxobolidae</taxon>
        <taxon>Thelohanellus</taxon>
    </lineage>
</organism>
<dbReference type="AlphaFoldDB" id="A0A0C2N620"/>
<sequence>MLHAIYCRIYYVLIDQRTPTSSIQTDTFWRLICARPPTTCSSGQVLADICLVRRKNLILTVLFDVWQYFFTEDCRHRPDQGQKCGILFIDEDPTTLAKVSLKSSEIGAVLLLRRIKWLECRNTNNVWNYLQLLSIILQNCCFWIEHALSRSLASI</sequence>
<keyword evidence="2" id="KW-1185">Reference proteome</keyword>
<protein>
    <submittedName>
        <fullName evidence="1">Uncharacterized protein</fullName>
    </submittedName>
</protein>
<accession>A0A0C2N620</accession>
<dbReference type="Proteomes" id="UP000031668">
    <property type="component" value="Unassembled WGS sequence"/>
</dbReference>
<evidence type="ECO:0000313" key="2">
    <source>
        <dbReference type="Proteomes" id="UP000031668"/>
    </source>
</evidence>